<protein>
    <submittedName>
        <fullName evidence="2">Sugar phosphate isomerase/epimerase</fullName>
    </submittedName>
</protein>
<gene>
    <name evidence="2" type="ORF">H8699_02290</name>
</gene>
<organism evidence="2 3">
    <name type="scientific">Luoshenia tenuis</name>
    <dbReference type="NCBI Taxonomy" id="2763654"/>
    <lineage>
        <taxon>Bacteria</taxon>
        <taxon>Bacillati</taxon>
        <taxon>Bacillota</taxon>
        <taxon>Clostridia</taxon>
        <taxon>Christensenellales</taxon>
        <taxon>Christensenellaceae</taxon>
        <taxon>Luoshenia</taxon>
    </lineage>
</organism>
<accession>A0A926CZ51</accession>
<evidence type="ECO:0000259" key="1">
    <source>
        <dbReference type="Pfam" id="PF01261"/>
    </source>
</evidence>
<dbReference type="RefSeq" id="WP_249284305.1">
    <property type="nucleotide sequence ID" value="NZ_JACRSO010000001.1"/>
</dbReference>
<dbReference type="AlphaFoldDB" id="A0A926CZ51"/>
<dbReference type="InterPro" id="IPR036237">
    <property type="entry name" value="Xyl_isomerase-like_sf"/>
</dbReference>
<keyword evidence="2" id="KW-0413">Isomerase</keyword>
<dbReference type="Gene3D" id="3.20.20.150">
    <property type="entry name" value="Divalent-metal-dependent TIM barrel enzymes"/>
    <property type="match status" value="1"/>
</dbReference>
<dbReference type="PANTHER" id="PTHR12110">
    <property type="entry name" value="HYDROXYPYRUVATE ISOMERASE"/>
    <property type="match status" value="1"/>
</dbReference>
<sequence>MDKKMKIGFVGYIQPDQPDFWENAKILADVGYQGMEGAGRMLDDPDGLDKIKRLRDIGLEPLTVSTDIDYLTNNGIAGLPEKAAKLGVDNVSVYACSILNGHRGRDSHVTFDGFMKDVDVLAETSAALKKEGLTLRYHNHAPEFKQVFDGLPAFDILMRNTDDLQVLLDVAWVAYGGADPVRIIYEWGPRLHALHLKDFQYAPLRTAWNERYHSAFTSVGSGVVDIRGCMKAALEFGLTWGIMEQDAMNQLSPMDSLRASYYNVKEYGLAE</sequence>
<proteinExistence type="predicted"/>
<dbReference type="GO" id="GO:0016853">
    <property type="term" value="F:isomerase activity"/>
    <property type="evidence" value="ECO:0007669"/>
    <property type="project" value="UniProtKB-KW"/>
</dbReference>
<dbReference type="InterPro" id="IPR013022">
    <property type="entry name" value="Xyl_isomerase-like_TIM-brl"/>
</dbReference>
<dbReference type="Proteomes" id="UP000654279">
    <property type="component" value="Unassembled WGS sequence"/>
</dbReference>
<dbReference type="PANTHER" id="PTHR12110:SF41">
    <property type="entry name" value="INOSOSE DEHYDRATASE"/>
    <property type="match status" value="1"/>
</dbReference>
<evidence type="ECO:0000313" key="3">
    <source>
        <dbReference type="Proteomes" id="UP000654279"/>
    </source>
</evidence>
<evidence type="ECO:0000313" key="2">
    <source>
        <dbReference type="EMBL" id="MBC8528268.1"/>
    </source>
</evidence>
<keyword evidence="3" id="KW-1185">Reference proteome</keyword>
<dbReference type="SUPFAM" id="SSF51658">
    <property type="entry name" value="Xylose isomerase-like"/>
    <property type="match status" value="1"/>
</dbReference>
<feature type="domain" description="Xylose isomerase-like TIM barrel" evidence="1">
    <location>
        <begin position="27"/>
        <end position="244"/>
    </location>
</feature>
<dbReference type="InterPro" id="IPR050312">
    <property type="entry name" value="IolE/XylAMocC-like"/>
</dbReference>
<dbReference type="EMBL" id="JACRSO010000001">
    <property type="protein sequence ID" value="MBC8528268.1"/>
    <property type="molecule type" value="Genomic_DNA"/>
</dbReference>
<name>A0A926CZ51_9FIRM</name>
<comment type="caution">
    <text evidence="2">The sequence shown here is derived from an EMBL/GenBank/DDBJ whole genome shotgun (WGS) entry which is preliminary data.</text>
</comment>
<reference evidence="2" key="1">
    <citation type="submission" date="2020-08" db="EMBL/GenBank/DDBJ databases">
        <title>Genome public.</title>
        <authorList>
            <person name="Liu C."/>
            <person name="Sun Q."/>
        </authorList>
    </citation>
    <scope>NUCLEOTIDE SEQUENCE</scope>
    <source>
        <strain evidence="2">NSJ-44</strain>
    </source>
</reference>
<dbReference type="Pfam" id="PF01261">
    <property type="entry name" value="AP_endonuc_2"/>
    <property type="match status" value="1"/>
</dbReference>